<accession>A0A2M6WGU9</accession>
<comment type="subunit">
    <text evidence="9">Component of the Sec protein translocase complex. Heterotrimer consisting of SecY, SecE and SecG subunits. The heterotrimers can form oligomers, although 1 heterotrimer is thought to be able to translocate proteins. Interacts with the ribosome. Interacts with SecDF, and other proteins may be involved. Interacts with SecA.</text>
</comment>
<dbReference type="GO" id="GO:0043952">
    <property type="term" value="P:protein transport by the Sec complex"/>
    <property type="evidence" value="ECO:0007669"/>
    <property type="project" value="UniProtKB-UniRule"/>
</dbReference>
<dbReference type="Pfam" id="PF00584">
    <property type="entry name" value="SecE"/>
    <property type="match status" value="1"/>
</dbReference>
<keyword evidence="4 9" id="KW-0812">Transmembrane</keyword>
<evidence type="ECO:0000313" key="10">
    <source>
        <dbReference type="EMBL" id="PIT92020.1"/>
    </source>
</evidence>
<dbReference type="PANTHER" id="PTHR33910:SF1">
    <property type="entry name" value="PROTEIN TRANSLOCASE SUBUNIT SECE"/>
    <property type="match status" value="1"/>
</dbReference>
<sequence length="61" mass="7192">MTTRIKLFFQESKQEFKRINWPTFKETRTMTIIVIAFSLVIAAFLGILDTIFIRLLKIIAN</sequence>
<evidence type="ECO:0000256" key="1">
    <source>
        <dbReference type="ARBA" id="ARBA00004370"/>
    </source>
</evidence>
<keyword evidence="8 9" id="KW-0472">Membrane</keyword>
<evidence type="ECO:0000256" key="2">
    <source>
        <dbReference type="ARBA" id="ARBA00022448"/>
    </source>
</evidence>
<dbReference type="AlphaFoldDB" id="A0A2M6WGU9"/>
<dbReference type="GO" id="GO:0005886">
    <property type="term" value="C:plasma membrane"/>
    <property type="evidence" value="ECO:0007669"/>
    <property type="project" value="UniProtKB-SubCell"/>
</dbReference>
<dbReference type="HAMAP" id="MF_00422">
    <property type="entry name" value="SecE"/>
    <property type="match status" value="1"/>
</dbReference>
<evidence type="ECO:0000256" key="3">
    <source>
        <dbReference type="ARBA" id="ARBA00022475"/>
    </source>
</evidence>
<keyword evidence="5 9" id="KW-0653">Protein transport</keyword>
<dbReference type="InterPro" id="IPR001901">
    <property type="entry name" value="Translocase_SecE/Sec61-g"/>
</dbReference>
<evidence type="ECO:0000256" key="4">
    <source>
        <dbReference type="ARBA" id="ARBA00022692"/>
    </source>
</evidence>
<dbReference type="NCBIfam" id="TIGR00964">
    <property type="entry name" value="secE_bact"/>
    <property type="match status" value="1"/>
</dbReference>
<protein>
    <recommendedName>
        <fullName evidence="9">Protein translocase subunit SecE</fullName>
    </recommendedName>
</protein>
<dbReference type="GO" id="GO:0008320">
    <property type="term" value="F:protein transmembrane transporter activity"/>
    <property type="evidence" value="ECO:0007669"/>
    <property type="project" value="UniProtKB-UniRule"/>
</dbReference>
<dbReference type="Proteomes" id="UP000228635">
    <property type="component" value="Unassembled WGS sequence"/>
</dbReference>
<dbReference type="PANTHER" id="PTHR33910">
    <property type="entry name" value="PROTEIN TRANSLOCASE SUBUNIT SECE"/>
    <property type="match status" value="1"/>
</dbReference>
<keyword evidence="2 9" id="KW-0813">Transport</keyword>
<evidence type="ECO:0000313" key="11">
    <source>
        <dbReference type="Proteomes" id="UP000228635"/>
    </source>
</evidence>
<dbReference type="GO" id="GO:0009306">
    <property type="term" value="P:protein secretion"/>
    <property type="evidence" value="ECO:0007669"/>
    <property type="project" value="UniProtKB-UniRule"/>
</dbReference>
<dbReference type="PRINTS" id="PR01650">
    <property type="entry name" value="SECETRNLCASE"/>
</dbReference>
<evidence type="ECO:0000256" key="5">
    <source>
        <dbReference type="ARBA" id="ARBA00022927"/>
    </source>
</evidence>
<reference evidence="11" key="1">
    <citation type="submission" date="2017-09" db="EMBL/GenBank/DDBJ databases">
        <title>Depth-based differentiation of microbial function through sediment-hosted aquifers and enrichment of novel symbionts in the deep terrestrial subsurface.</title>
        <authorList>
            <person name="Probst A.J."/>
            <person name="Ladd B."/>
            <person name="Jarett J.K."/>
            <person name="Geller-Mcgrath D.E."/>
            <person name="Sieber C.M.K."/>
            <person name="Emerson J.B."/>
            <person name="Anantharaman K."/>
            <person name="Thomas B.C."/>
            <person name="Malmstrom R."/>
            <person name="Stieglmeier M."/>
            <person name="Klingl A."/>
            <person name="Woyke T."/>
            <person name="Ryan C.M."/>
            <person name="Banfield J.F."/>
        </authorList>
    </citation>
    <scope>NUCLEOTIDE SEQUENCE [LARGE SCALE GENOMIC DNA]</scope>
</reference>
<organism evidence="10 11">
    <name type="scientific">Candidatus Harrisonbacteria bacterium CG10_big_fil_rev_8_21_14_0_10_42_17</name>
    <dbReference type="NCBI Taxonomy" id="1974584"/>
    <lineage>
        <taxon>Bacteria</taxon>
        <taxon>Candidatus Harrisoniibacteriota</taxon>
    </lineage>
</organism>
<comment type="similarity">
    <text evidence="9">Belongs to the SecE/SEC61-gamma family.</text>
</comment>
<dbReference type="InterPro" id="IPR005807">
    <property type="entry name" value="SecE_bac"/>
</dbReference>
<dbReference type="EMBL" id="PFBA01000035">
    <property type="protein sequence ID" value="PIT92020.1"/>
    <property type="molecule type" value="Genomic_DNA"/>
</dbReference>
<feature type="transmembrane region" description="Helical" evidence="9">
    <location>
        <begin position="30"/>
        <end position="56"/>
    </location>
</feature>
<evidence type="ECO:0000256" key="7">
    <source>
        <dbReference type="ARBA" id="ARBA00023010"/>
    </source>
</evidence>
<name>A0A2M6WGU9_9BACT</name>
<comment type="caution">
    <text evidence="10">The sequence shown here is derived from an EMBL/GenBank/DDBJ whole genome shotgun (WGS) entry which is preliminary data.</text>
</comment>
<comment type="function">
    <text evidence="9">Essential subunit of the Sec protein translocation channel SecYEG. Clamps together the 2 halves of SecY. May contact the channel plug during translocation.</text>
</comment>
<keyword evidence="6 9" id="KW-1133">Transmembrane helix</keyword>
<dbReference type="PROSITE" id="PS01067">
    <property type="entry name" value="SECE_SEC61G"/>
    <property type="match status" value="1"/>
</dbReference>
<evidence type="ECO:0000256" key="9">
    <source>
        <dbReference type="HAMAP-Rule" id="MF_00422"/>
    </source>
</evidence>
<comment type="subcellular location">
    <subcellularLocation>
        <location evidence="9">Cell membrane</location>
        <topology evidence="9">Single-pass membrane protein</topology>
    </subcellularLocation>
    <subcellularLocation>
        <location evidence="1">Membrane</location>
    </subcellularLocation>
</comment>
<keyword evidence="7 9" id="KW-0811">Translocation</keyword>
<proteinExistence type="inferred from homology"/>
<dbReference type="GO" id="GO:0006605">
    <property type="term" value="P:protein targeting"/>
    <property type="evidence" value="ECO:0007669"/>
    <property type="project" value="UniProtKB-UniRule"/>
</dbReference>
<gene>
    <name evidence="9" type="primary">secE</name>
    <name evidence="10" type="ORF">COU08_04155</name>
</gene>
<evidence type="ECO:0000256" key="6">
    <source>
        <dbReference type="ARBA" id="ARBA00022989"/>
    </source>
</evidence>
<dbReference type="Gene3D" id="1.20.5.1030">
    <property type="entry name" value="Preprotein translocase secy subunit"/>
    <property type="match status" value="1"/>
</dbReference>
<evidence type="ECO:0000256" key="8">
    <source>
        <dbReference type="ARBA" id="ARBA00023136"/>
    </source>
</evidence>
<dbReference type="InterPro" id="IPR038379">
    <property type="entry name" value="SecE_sf"/>
</dbReference>
<keyword evidence="3 9" id="KW-1003">Cell membrane</keyword>
<dbReference type="GO" id="GO:0065002">
    <property type="term" value="P:intracellular protein transmembrane transport"/>
    <property type="evidence" value="ECO:0007669"/>
    <property type="project" value="UniProtKB-UniRule"/>
</dbReference>